<protein>
    <submittedName>
        <fullName evidence="2">Uncharacterized protein</fullName>
    </submittedName>
</protein>
<feature type="non-terminal residue" evidence="2">
    <location>
        <position position="162"/>
    </location>
</feature>
<reference evidence="2" key="1">
    <citation type="submission" date="2021-02" db="EMBL/GenBank/DDBJ databases">
        <authorList>
            <person name="Nowell W R."/>
        </authorList>
    </citation>
    <scope>NUCLEOTIDE SEQUENCE</scope>
</reference>
<comment type="caution">
    <text evidence="2">The sequence shown here is derived from an EMBL/GenBank/DDBJ whole genome shotgun (WGS) entry which is preliminary data.</text>
</comment>
<dbReference type="Proteomes" id="UP000663862">
    <property type="component" value="Unassembled WGS sequence"/>
</dbReference>
<organism evidence="2 3">
    <name type="scientific">Rotaria socialis</name>
    <dbReference type="NCBI Taxonomy" id="392032"/>
    <lineage>
        <taxon>Eukaryota</taxon>
        <taxon>Metazoa</taxon>
        <taxon>Spiralia</taxon>
        <taxon>Gnathifera</taxon>
        <taxon>Rotifera</taxon>
        <taxon>Eurotatoria</taxon>
        <taxon>Bdelloidea</taxon>
        <taxon>Philodinida</taxon>
        <taxon>Philodinidae</taxon>
        <taxon>Rotaria</taxon>
    </lineage>
</organism>
<proteinExistence type="predicted"/>
<evidence type="ECO:0000313" key="2">
    <source>
        <dbReference type="EMBL" id="CAF4685200.1"/>
    </source>
</evidence>
<evidence type="ECO:0000313" key="3">
    <source>
        <dbReference type="Proteomes" id="UP000663862"/>
    </source>
</evidence>
<feature type="compositionally biased region" description="Polar residues" evidence="1">
    <location>
        <begin position="24"/>
        <end position="39"/>
    </location>
</feature>
<accession>A0A821HIW0</accession>
<dbReference type="EMBL" id="CAJOBQ010007723">
    <property type="protein sequence ID" value="CAF4685200.1"/>
    <property type="molecule type" value="Genomic_DNA"/>
</dbReference>
<dbReference type="AlphaFoldDB" id="A0A821HIW0"/>
<evidence type="ECO:0000256" key="1">
    <source>
        <dbReference type="SAM" id="MobiDB-lite"/>
    </source>
</evidence>
<name>A0A821HIW0_9BILA</name>
<sequence>MADNSVRLQIPAKVLDEFRPPSGRRSSAQVSQNQESSVTVSSDQDLQVYIEDIPTNLPENDLEILIQTRLEATQHLKIKDIRCYLKLGVAVIRLINEEDKVFLVSNLETMVLYPKTNTIINFIGEIELYSYVVVDRKISKVPSADDVARRYMQSYKTREPPP</sequence>
<gene>
    <name evidence="2" type="ORF">TSG867_LOCUS32583</name>
</gene>
<feature type="region of interest" description="Disordered" evidence="1">
    <location>
        <begin position="19"/>
        <end position="39"/>
    </location>
</feature>